<organism evidence="5 6">
    <name type="scientific">Mangrovihabitans endophyticus</name>
    <dbReference type="NCBI Taxonomy" id="1751298"/>
    <lineage>
        <taxon>Bacteria</taxon>
        <taxon>Bacillati</taxon>
        <taxon>Actinomycetota</taxon>
        <taxon>Actinomycetes</taxon>
        <taxon>Micromonosporales</taxon>
        <taxon>Micromonosporaceae</taxon>
        <taxon>Mangrovihabitans</taxon>
    </lineage>
</organism>
<accession>A0A8J3FPV7</accession>
<dbReference type="CDD" id="cd07377">
    <property type="entry name" value="WHTH_GntR"/>
    <property type="match status" value="1"/>
</dbReference>
<gene>
    <name evidence="5" type="ORF">GCM10012284_28900</name>
</gene>
<dbReference type="SMART" id="SM00345">
    <property type="entry name" value="HTH_GNTR"/>
    <property type="match status" value="1"/>
</dbReference>
<dbReference type="InterPro" id="IPR000524">
    <property type="entry name" value="Tscrpt_reg_HTH_GntR"/>
</dbReference>
<feature type="domain" description="HTH gntR-type" evidence="4">
    <location>
        <begin position="8"/>
        <end position="76"/>
    </location>
</feature>
<name>A0A8J3FPV7_9ACTN</name>
<dbReference type="InterPro" id="IPR050679">
    <property type="entry name" value="Bact_HTH_transcr_reg"/>
</dbReference>
<evidence type="ECO:0000313" key="6">
    <source>
        <dbReference type="Proteomes" id="UP000656042"/>
    </source>
</evidence>
<dbReference type="InterPro" id="IPR036390">
    <property type="entry name" value="WH_DNA-bd_sf"/>
</dbReference>
<dbReference type="PANTHER" id="PTHR44846:SF1">
    <property type="entry name" value="MANNOSYL-D-GLYCERATE TRANSPORT_METABOLISM SYSTEM REPRESSOR MNGR-RELATED"/>
    <property type="match status" value="1"/>
</dbReference>
<dbReference type="PROSITE" id="PS50949">
    <property type="entry name" value="HTH_GNTR"/>
    <property type="match status" value="1"/>
</dbReference>
<dbReference type="SUPFAM" id="SSF46785">
    <property type="entry name" value="Winged helix' DNA-binding domain"/>
    <property type="match status" value="1"/>
</dbReference>
<dbReference type="AlphaFoldDB" id="A0A8J3FPV7"/>
<evidence type="ECO:0000259" key="4">
    <source>
        <dbReference type="PROSITE" id="PS50949"/>
    </source>
</evidence>
<evidence type="ECO:0000256" key="3">
    <source>
        <dbReference type="ARBA" id="ARBA00023163"/>
    </source>
</evidence>
<dbReference type="InterPro" id="IPR036388">
    <property type="entry name" value="WH-like_DNA-bd_sf"/>
</dbReference>
<keyword evidence="3" id="KW-0804">Transcription</keyword>
<protein>
    <recommendedName>
        <fullName evidence="4">HTH gntR-type domain-containing protein</fullName>
    </recommendedName>
</protein>
<evidence type="ECO:0000313" key="5">
    <source>
        <dbReference type="EMBL" id="GGK93163.1"/>
    </source>
</evidence>
<dbReference type="Proteomes" id="UP000656042">
    <property type="component" value="Unassembled WGS sequence"/>
</dbReference>
<proteinExistence type="predicted"/>
<reference evidence="5" key="2">
    <citation type="submission" date="2020-09" db="EMBL/GenBank/DDBJ databases">
        <authorList>
            <person name="Sun Q."/>
            <person name="Zhou Y."/>
        </authorList>
    </citation>
    <scope>NUCLEOTIDE SEQUENCE</scope>
    <source>
        <strain evidence="5">CGMCC 4.7299</strain>
    </source>
</reference>
<dbReference type="RefSeq" id="WP_189079691.1">
    <property type="nucleotide sequence ID" value="NZ_BMMX01000010.1"/>
</dbReference>
<dbReference type="GO" id="GO:0003677">
    <property type="term" value="F:DNA binding"/>
    <property type="evidence" value="ECO:0007669"/>
    <property type="project" value="UniProtKB-KW"/>
</dbReference>
<dbReference type="Gene3D" id="1.10.10.10">
    <property type="entry name" value="Winged helix-like DNA-binding domain superfamily/Winged helix DNA-binding domain"/>
    <property type="match status" value="1"/>
</dbReference>
<keyword evidence="2" id="KW-0238">DNA-binding</keyword>
<dbReference type="GO" id="GO:0045892">
    <property type="term" value="P:negative regulation of DNA-templated transcription"/>
    <property type="evidence" value="ECO:0007669"/>
    <property type="project" value="TreeGrafter"/>
</dbReference>
<keyword evidence="1" id="KW-0805">Transcription regulation</keyword>
<dbReference type="EMBL" id="BMMX01000010">
    <property type="protein sequence ID" value="GGK93163.1"/>
    <property type="molecule type" value="Genomic_DNA"/>
</dbReference>
<sequence length="82" mass="8738">MVDAWSPRSFAEQVADSIRAKIESGEWPPGHKLPGEVTLGQTYGVARGTVRAALDLLRDEGRLVTFLGRGTFVSPSPGSGAR</sequence>
<evidence type="ECO:0000256" key="1">
    <source>
        <dbReference type="ARBA" id="ARBA00023015"/>
    </source>
</evidence>
<reference evidence="5" key="1">
    <citation type="journal article" date="2014" name="Int. J. Syst. Evol. Microbiol.">
        <title>Complete genome sequence of Corynebacterium casei LMG S-19264T (=DSM 44701T), isolated from a smear-ripened cheese.</title>
        <authorList>
            <consortium name="US DOE Joint Genome Institute (JGI-PGF)"/>
            <person name="Walter F."/>
            <person name="Albersmeier A."/>
            <person name="Kalinowski J."/>
            <person name="Ruckert C."/>
        </authorList>
    </citation>
    <scope>NUCLEOTIDE SEQUENCE</scope>
    <source>
        <strain evidence="5">CGMCC 4.7299</strain>
    </source>
</reference>
<keyword evidence="6" id="KW-1185">Reference proteome</keyword>
<comment type="caution">
    <text evidence="5">The sequence shown here is derived from an EMBL/GenBank/DDBJ whole genome shotgun (WGS) entry which is preliminary data.</text>
</comment>
<dbReference type="PRINTS" id="PR00035">
    <property type="entry name" value="HTHGNTR"/>
</dbReference>
<dbReference type="PANTHER" id="PTHR44846">
    <property type="entry name" value="MANNOSYL-D-GLYCERATE TRANSPORT/METABOLISM SYSTEM REPRESSOR MNGR-RELATED"/>
    <property type="match status" value="1"/>
</dbReference>
<evidence type="ECO:0000256" key="2">
    <source>
        <dbReference type="ARBA" id="ARBA00023125"/>
    </source>
</evidence>
<dbReference type="GO" id="GO:0003700">
    <property type="term" value="F:DNA-binding transcription factor activity"/>
    <property type="evidence" value="ECO:0007669"/>
    <property type="project" value="InterPro"/>
</dbReference>
<dbReference type="Pfam" id="PF00392">
    <property type="entry name" value="GntR"/>
    <property type="match status" value="1"/>
</dbReference>